<evidence type="ECO:0000313" key="1">
    <source>
        <dbReference type="EMBL" id="MBS0027074.1"/>
    </source>
</evidence>
<evidence type="ECO:0000313" key="2">
    <source>
        <dbReference type="Proteomes" id="UP000676386"/>
    </source>
</evidence>
<dbReference type="EMBL" id="JAGTXB010000003">
    <property type="protein sequence ID" value="MBS0027074.1"/>
    <property type="molecule type" value="Genomic_DNA"/>
</dbReference>
<comment type="caution">
    <text evidence="1">The sequence shown here is derived from an EMBL/GenBank/DDBJ whole genome shotgun (WGS) entry which is preliminary data.</text>
</comment>
<accession>A0ABS5IVU3</accession>
<organism evidence="1 2">
    <name type="scientific">Chitinophaga hostae</name>
    <dbReference type="NCBI Taxonomy" id="2831022"/>
    <lineage>
        <taxon>Bacteria</taxon>
        <taxon>Pseudomonadati</taxon>
        <taxon>Bacteroidota</taxon>
        <taxon>Chitinophagia</taxon>
        <taxon>Chitinophagales</taxon>
        <taxon>Chitinophagaceae</taxon>
        <taxon>Chitinophaga</taxon>
    </lineage>
</organism>
<proteinExistence type="predicted"/>
<keyword evidence="2" id="KW-1185">Reference proteome</keyword>
<gene>
    <name evidence="1" type="ORF">KE626_07115</name>
</gene>
<name>A0ABS5IVU3_9BACT</name>
<protein>
    <submittedName>
        <fullName evidence="1">Conjugal transfer protein TraI</fullName>
    </submittedName>
</protein>
<sequence length="216" mass="25050">MALCFCLVIAPTQKSHAIIWEVVRQALIAAIKAADLAVQRLQNKTIWLQNAQKQVENVLTKLKLDEISDWTKKHKEQYQQYFDELNKVKQAISSYKRVKEVIGRQIAIVDEYKAAFALFRNDKHFTAKEIDYMAKVYTGIIDESLKNVDNLFLVINSFSTKMTDGKRIEILNRVADGIDVNLNDLRSFNNENKKLVLQRARDQKDVEQIKLMYGIK</sequence>
<reference evidence="1 2" key="1">
    <citation type="submission" date="2021-04" db="EMBL/GenBank/DDBJ databases">
        <title>Chitinophaga sp. nov., isolated from the rhizosphere soil.</title>
        <authorList>
            <person name="He S."/>
        </authorList>
    </citation>
    <scope>NUCLEOTIDE SEQUENCE [LARGE SCALE GENOMIC DNA]</scope>
    <source>
        <strain evidence="1 2">2R12</strain>
    </source>
</reference>
<dbReference type="Proteomes" id="UP000676386">
    <property type="component" value="Unassembled WGS sequence"/>
</dbReference>